<dbReference type="PROSITE" id="PS00956">
    <property type="entry name" value="HYDROPHOBIN"/>
    <property type="match status" value="1"/>
</dbReference>
<comment type="caution">
    <text evidence="8">The sequence shown here is derived from an EMBL/GenBank/DDBJ whole genome shotgun (WGS) entry which is preliminary data.</text>
</comment>
<dbReference type="EMBL" id="MNAD01000604">
    <property type="protein sequence ID" value="OJT11627.1"/>
    <property type="molecule type" value="Genomic_DNA"/>
</dbReference>
<organism evidence="8 9">
    <name type="scientific">Trametes pubescens</name>
    <name type="common">White-rot fungus</name>
    <dbReference type="NCBI Taxonomy" id="154538"/>
    <lineage>
        <taxon>Eukaryota</taxon>
        <taxon>Fungi</taxon>
        <taxon>Dikarya</taxon>
        <taxon>Basidiomycota</taxon>
        <taxon>Agaricomycotina</taxon>
        <taxon>Agaricomycetes</taxon>
        <taxon>Polyporales</taxon>
        <taxon>Polyporaceae</taxon>
        <taxon>Trametes</taxon>
    </lineage>
</organism>
<keyword evidence="9" id="KW-1185">Reference proteome</keyword>
<evidence type="ECO:0000256" key="7">
    <source>
        <dbReference type="RuleBase" id="RU365009"/>
    </source>
</evidence>
<evidence type="ECO:0000313" key="8">
    <source>
        <dbReference type="EMBL" id="OJT11627.1"/>
    </source>
</evidence>
<keyword evidence="3 7" id="KW-0134">Cell wall</keyword>
<dbReference type="GO" id="GO:0005199">
    <property type="term" value="F:structural constituent of cell wall"/>
    <property type="evidence" value="ECO:0007669"/>
    <property type="project" value="InterPro"/>
</dbReference>
<feature type="signal peptide" evidence="7">
    <location>
        <begin position="1"/>
        <end position="19"/>
    </location>
</feature>
<dbReference type="OrthoDB" id="4225815at2759"/>
<proteinExistence type="inferred from homology"/>
<keyword evidence="5 7" id="KW-0732">Signal</keyword>
<evidence type="ECO:0000313" key="9">
    <source>
        <dbReference type="Proteomes" id="UP000184267"/>
    </source>
</evidence>
<reference evidence="8 9" key="1">
    <citation type="submission" date="2016-10" db="EMBL/GenBank/DDBJ databases">
        <title>Genome sequence of the basidiomycete white-rot fungus Trametes pubescens.</title>
        <authorList>
            <person name="Makela M.R."/>
            <person name="Granchi Z."/>
            <person name="Peng M."/>
            <person name="De Vries R.P."/>
            <person name="Grigoriev I."/>
            <person name="Riley R."/>
            <person name="Hilden K."/>
        </authorList>
    </citation>
    <scope>NUCLEOTIDE SEQUENCE [LARGE SCALE GENOMIC DNA]</scope>
    <source>
        <strain evidence="8 9">FBCC735</strain>
    </source>
</reference>
<comment type="similarity">
    <text evidence="2 7">Belongs to the fungal hydrophobin family.</text>
</comment>
<comment type="subcellular location">
    <subcellularLocation>
        <location evidence="1 7">Secreted</location>
        <location evidence="1 7">Cell wall</location>
    </subcellularLocation>
</comment>
<accession>A0A1M2VVJ0</accession>
<dbReference type="Pfam" id="PF01185">
    <property type="entry name" value="Hydrophobin"/>
    <property type="match status" value="1"/>
</dbReference>
<protein>
    <recommendedName>
        <fullName evidence="7">Hydrophobin</fullName>
    </recommendedName>
</protein>
<dbReference type="AlphaFoldDB" id="A0A1M2VVJ0"/>
<dbReference type="Proteomes" id="UP000184267">
    <property type="component" value="Unassembled WGS sequence"/>
</dbReference>
<name>A0A1M2VVJ0_TRAPU</name>
<keyword evidence="6 7" id="KW-1015">Disulfide bond</keyword>
<dbReference type="InterPro" id="IPR019778">
    <property type="entry name" value="Class_I_Hydrophobin_CS"/>
</dbReference>
<dbReference type="GO" id="GO:0009277">
    <property type="term" value="C:fungal-type cell wall"/>
    <property type="evidence" value="ECO:0007669"/>
    <property type="project" value="InterPro"/>
</dbReference>
<dbReference type="CDD" id="cd23507">
    <property type="entry name" value="hydrophobin_I"/>
    <property type="match status" value="1"/>
</dbReference>
<gene>
    <name evidence="8" type="ORF">TRAPUB_11855</name>
</gene>
<evidence type="ECO:0000256" key="4">
    <source>
        <dbReference type="ARBA" id="ARBA00022525"/>
    </source>
</evidence>
<dbReference type="SMART" id="SM00075">
    <property type="entry name" value="HYDRO"/>
    <property type="match status" value="1"/>
</dbReference>
<sequence length="109" mass="10691">MFAKLALLTAAVFTALAAATPVPQGSGSCNTGPITCCEDVRSADDVSVATLLGLLGVVVQDVTAQVGIQCSPINVIGATSGNACSATPVCCENNNVGGLISVGCIPVIL</sequence>
<dbReference type="OMA" id="PITCCED"/>
<dbReference type="InterPro" id="IPR001338">
    <property type="entry name" value="Class_I_Hydrophobin"/>
</dbReference>
<evidence type="ECO:0000256" key="2">
    <source>
        <dbReference type="ARBA" id="ARBA00010446"/>
    </source>
</evidence>
<feature type="chain" id="PRO_5013986760" description="Hydrophobin" evidence="7">
    <location>
        <begin position="20"/>
        <end position="109"/>
    </location>
</feature>
<evidence type="ECO:0000256" key="6">
    <source>
        <dbReference type="ARBA" id="ARBA00023157"/>
    </source>
</evidence>
<evidence type="ECO:0000256" key="3">
    <source>
        <dbReference type="ARBA" id="ARBA00022512"/>
    </source>
</evidence>
<dbReference type="PROSITE" id="PS51257">
    <property type="entry name" value="PROKAR_LIPOPROTEIN"/>
    <property type="match status" value="1"/>
</dbReference>
<evidence type="ECO:0000256" key="5">
    <source>
        <dbReference type="ARBA" id="ARBA00022729"/>
    </source>
</evidence>
<dbReference type="STRING" id="154538.A0A1M2VVJ0"/>
<keyword evidence="4 7" id="KW-0964">Secreted</keyword>
<evidence type="ECO:0000256" key="1">
    <source>
        <dbReference type="ARBA" id="ARBA00004191"/>
    </source>
</evidence>